<keyword evidence="1" id="KW-1133">Transmembrane helix</keyword>
<dbReference type="Proteomes" id="UP000265520">
    <property type="component" value="Unassembled WGS sequence"/>
</dbReference>
<protein>
    <recommendedName>
        <fullName evidence="4">Transmembrane protein</fullName>
    </recommendedName>
</protein>
<evidence type="ECO:0000313" key="3">
    <source>
        <dbReference type="Proteomes" id="UP000265520"/>
    </source>
</evidence>
<organism evidence="2 3">
    <name type="scientific">Trifolium medium</name>
    <dbReference type="NCBI Taxonomy" id="97028"/>
    <lineage>
        <taxon>Eukaryota</taxon>
        <taxon>Viridiplantae</taxon>
        <taxon>Streptophyta</taxon>
        <taxon>Embryophyta</taxon>
        <taxon>Tracheophyta</taxon>
        <taxon>Spermatophyta</taxon>
        <taxon>Magnoliopsida</taxon>
        <taxon>eudicotyledons</taxon>
        <taxon>Gunneridae</taxon>
        <taxon>Pentapetalae</taxon>
        <taxon>rosids</taxon>
        <taxon>fabids</taxon>
        <taxon>Fabales</taxon>
        <taxon>Fabaceae</taxon>
        <taxon>Papilionoideae</taxon>
        <taxon>50 kb inversion clade</taxon>
        <taxon>NPAAA clade</taxon>
        <taxon>Hologalegina</taxon>
        <taxon>IRL clade</taxon>
        <taxon>Trifolieae</taxon>
        <taxon>Trifolium</taxon>
    </lineage>
</organism>
<comment type="caution">
    <text evidence="2">The sequence shown here is derived from an EMBL/GenBank/DDBJ whole genome shotgun (WGS) entry which is preliminary data.</text>
</comment>
<dbReference type="EMBL" id="LXQA010168697">
    <property type="protein sequence ID" value="MCI28887.1"/>
    <property type="molecule type" value="Genomic_DNA"/>
</dbReference>
<keyword evidence="3" id="KW-1185">Reference proteome</keyword>
<dbReference type="AlphaFoldDB" id="A0A392QXW9"/>
<accession>A0A392QXW9</accession>
<evidence type="ECO:0008006" key="4">
    <source>
        <dbReference type="Google" id="ProtNLM"/>
    </source>
</evidence>
<name>A0A392QXW9_9FABA</name>
<evidence type="ECO:0000256" key="1">
    <source>
        <dbReference type="SAM" id="Phobius"/>
    </source>
</evidence>
<feature type="transmembrane region" description="Helical" evidence="1">
    <location>
        <begin position="77"/>
        <end position="99"/>
    </location>
</feature>
<keyword evidence="1" id="KW-0472">Membrane</keyword>
<sequence length="140" mass="15680">MVSTLIDPYLRRRTTSLGAPPSPSTTVSTGSSFCYQPCNISSFYARVCRPFRTTATQFVAAPPSTERDPSLLRRAPVLTVVGFVYIYSVYNSLFLFCILPPREKLSSSCKANLVVAPSLSLRRRRTILSLFVFPIIFQLF</sequence>
<proteinExistence type="predicted"/>
<keyword evidence="1" id="KW-0812">Transmembrane</keyword>
<reference evidence="2 3" key="1">
    <citation type="journal article" date="2018" name="Front. Plant Sci.">
        <title>Red Clover (Trifolium pratense) and Zigzag Clover (T. medium) - A Picture of Genomic Similarities and Differences.</title>
        <authorList>
            <person name="Dluhosova J."/>
            <person name="Istvanek J."/>
            <person name="Nedelnik J."/>
            <person name="Repkova J."/>
        </authorList>
    </citation>
    <scope>NUCLEOTIDE SEQUENCE [LARGE SCALE GENOMIC DNA]</scope>
    <source>
        <strain evidence="3">cv. 10/8</strain>
        <tissue evidence="2">Leaf</tissue>
    </source>
</reference>
<evidence type="ECO:0000313" key="2">
    <source>
        <dbReference type="EMBL" id="MCI28887.1"/>
    </source>
</evidence>